<accession>A0A8W7PUX4</accession>
<dbReference type="Proteomes" id="UP000075882">
    <property type="component" value="Unassembled WGS sequence"/>
</dbReference>
<dbReference type="EnsemblMetazoa" id="ACOM038065-RA">
    <property type="protein sequence ID" value="ACOM038065-PA.1"/>
    <property type="gene ID" value="ACOM038065"/>
</dbReference>
<proteinExistence type="predicted"/>
<reference evidence="1" key="1">
    <citation type="submission" date="2022-08" db="UniProtKB">
        <authorList>
            <consortium name="EnsemblMetazoa"/>
        </authorList>
    </citation>
    <scope>IDENTIFICATION</scope>
</reference>
<sequence>MQVKLDRAERFARAGKPPAGGHLLCTVAHDQVQDGRYPEGGHYPPGRAGKVFHPGRTEQAQLAIDGFVHPFGVLVAQPVDLKQHRFAPVHQVLDELEECVRFLDGVVDLPLLAKLFA</sequence>
<evidence type="ECO:0000313" key="1">
    <source>
        <dbReference type="EnsemblMetazoa" id="ACOM038065-PA.1"/>
    </source>
</evidence>
<organism evidence="1">
    <name type="scientific">Anopheles coluzzii</name>
    <name type="common">African malaria mosquito</name>
    <dbReference type="NCBI Taxonomy" id="1518534"/>
    <lineage>
        <taxon>Eukaryota</taxon>
        <taxon>Metazoa</taxon>
        <taxon>Ecdysozoa</taxon>
        <taxon>Arthropoda</taxon>
        <taxon>Hexapoda</taxon>
        <taxon>Insecta</taxon>
        <taxon>Pterygota</taxon>
        <taxon>Neoptera</taxon>
        <taxon>Endopterygota</taxon>
        <taxon>Diptera</taxon>
        <taxon>Nematocera</taxon>
        <taxon>Culicoidea</taxon>
        <taxon>Culicidae</taxon>
        <taxon>Anophelinae</taxon>
        <taxon>Anopheles</taxon>
    </lineage>
</organism>
<name>A0A8W7PUX4_ANOCL</name>
<protein>
    <submittedName>
        <fullName evidence="1">Uncharacterized protein</fullName>
    </submittedName>
</protein>
<dbReference type="AlphaFoldDB" id="A0A8W7PUX4"/>